<reference evidence="13" key="1">
    <citation type="submission" date="2012-01" db="EMBL/GenBank/DDBJ databases">
        <title>The Genome Sequence of Treponema denticola H-22.</title>
        <authorList>
            <consortium name="The Broad Institute Genome Sequencing Platform"/>
            <person name="Earl A."/>
            <person name="Ward D."/>
            <person name="Feldgarden M."/>
            <person name="Gevers D."/>
            <person name="Blanton J.M."/>
            <person name="Fenno C.J."/>
            <person name="Baranova O.V."/>
            <person name="Mathney J."/>
            <person name="Dewhirst F.E."/>
            <person name="Izard J."/>
            <person name="Young S.K."/>
            <person name="Zeng Q."/>
            <person name="Gargeya S."/>
            <person name="Fitzgerald M."/>
            <person name="Haas B."/>
            <person name="Abouelleil A."/>
            <person name="Alvarado L."/>
            <person name="Arachchi H.M."/>
            <person name="Berlin A."/>
            <person name="Chapman S.B."/>
            <person name="Gearin G."/>
            <person name="Goldberg J."/>
            <person name="Griggs A."/>
            <person name="Gujja S."/>
            <person name="Hansen M."/>
            <person name="Heiman D."/>
            <person name="Howarth C."/>
            <person name="Larimer J."/>
            <person name="Lui A."/>
            <person name="MacDonald P.J.P."/>
            <person name="McCowen C."/>
            <person name="Montmayeur A."/>
            <person name="Murphy C."/>
            <person name="Neiman D."/>
            <person name="Pearson M."/>
            <person name="Priest M."/>
            <person name="Roberts A."/>
            <person name="Saif S."/>
            <person name="Shea T."/>
            <person name="Sisk P."/>
            <person name="Stolte C."/>
            <person name="Sykes S."/>
            <person name="Wortman J."/>
            <person name="Nusbaum C."/>
            <person name="Birren B."/>
        </authorList>
    </citation>
    <scope>NUCLEOTIDE SEQUENCE [LARGE SCALE GENOMIC DNA]</scope>
    <source>
        <strain evidence="13">H-22</strain>
    </source>
</reference>
<feature type="transmembrane region" description="Helical" evidence="10">
    <location>
        <begin position="21"/>
        <end position="49"/>
    </location>
</feature>
<dbReference type="CDD" id="cd06225">
    <property type="entry name" value="HAMP"/>
    <property type="match status" value="1"/>
</dbReference>
<keyword evidence="6 10" id="KW-0472">Membrane</keyword>
<dbReference type="PROSITE" id="PS50885">
    <property type="entry name" value="HAMP"/>
    <property type="match status" value="1"/>
</dbReference>
<dbReference type="SUPFAM" id="SSF103190">
    <property type="entry name" value="Sensory domain-like"/>
    <property type="match status" value="1"/>
</dbReference>
<dbReference type="PATRIC" id="fig|999432.5.peg.88"/>
<keyword evidence="8" id="KW-0807">Transducer</keyword>
<protein>
    <recommendedName>
        <fullName evidence="14">Methyl-accepting chemotaxis protein</fullName>
    </recommendedName>
</protein>
<dbReference type="Gene3D" id="3.30.450.20">
    <property type="entry name" value="PAS domain"/>
    <property type="match status" value="1"/>
</dbReference>
<proteinExistence type="inferred from homology"/>
<dbReference type="InterPro" id="IPR004089">
    <property type="entry name" value="MCPsignal_dom"/>
</dbReference>
<keyword evidence="5 10" id="KW-1133">Transmembrane helix</keyword>
<evidence type="ECO:0000259" key="12">
    <source>
        <dbReference type="PROSITE" id="PS50885"/>
    </source>
</evidence>
<keyword evidence="3" id="KW-0145">Chemotaxis</keyword>
<evidence type="ECO:0000256" key="4">
    <source>
        <dbReference type="ARBA" id="ARBA00022692"/>
    </source>
</evidence>
<evidence type="ECO:0000256" key="3">
    <source>
        <dbReference type="ARBA" id="ARBA00022500"/>
    </source>
</evidence>
<feature type="coiled-coil region" evidence="9">
    <location>
        <begin position="426"/>
        <end position="477"/>
    </location>
</feature>
<evidence type="ECO:0000256" key="6">
    <source>
        <dbReference type="ARBA" id="ARBA00023136"/>
    </source>
</evidence>
<dbReference type="InterPro" id="IPR033479">
    <property type="entry name" value="dCache_1"/>
</dbReference>
<dbReference type="Pfam" id="PF00672">
    <property type="entry name" value="HAMP"/>
    <property type="match status" value="1"/>
</dbReference>
<dbReference type="Pfam" id="PF02743">
    <property type="entry name" value="dCache_1"/>
    <property type="match status" value="1"/>
</dbReference>
<dbReference type="PROSITE" id="PS50111">
    <property type="entry name" value="CHEMOTAXIS_TRANSDUC_2"/>
    <property type="match status" value="1"/>
</dbReference>
<dbReference type="Gene3D" id="6.10.340.10">
    <property type="match status" value="1"/>
</dbReference>
<feature type="domain" description="Methyl-accepting transducer" evidence="11">
    <location>
        <begin position="421"/>
        <end position="643"/>
    </location>
</feature>
<evidence type="ECO:0000256" key="7">
    <source>
        <dbReference type="ARBA" id="ARBA00029447"/>
    </source>
</evidence>
<accession>A0A0E2E8W7</accession>
<keyword evidence="9" id="KW-0175">Coiled coil</keyword>
<evidence type="ECO:0000259" key="11">
    <source>
        <dbReference type="PROSITE" id="PS50111"/>
    </source>
</evidence>
<keyword evidence="4 10" id="KW-0812">Transmembrane</keyword>
<evidence type="ECO:0000256" key="1">
    <source>
        <dbReference type="ARBA" id="ARBA00004651"/>
    </source>
</evidence>
<dbReference type="AlphaFoldDB" id="A0A0E2E8W7"/>
<dbReference type="InterPro" id="IPR029151">
    <property type="entry name" value="Sensor-like_sf"/>
</dbReference>
<keyword evidence="2" id="KW-1003">Cell membrane</keyword>
<dbReference type="SMART" id="SM00304">
    <property type="entry name" value="HAMP"/>
    <property type="match status" value="1"/>
</dbReference>
<dbReference type="Gene3D" id="1.10.287.950">
    <property type="entry name" value="Methyl-accepting chemotaxis protein"/>
    <property type="match status" value="1"/>
</dbReference>
<dbReference type="PANTHER" id="PTHR43531">
    <property type="entry name" value="PROTEIN ICFG"/>
    <property type="match status" value="1"/>
</dbReference>
<gene>
    <name evidence="13" type="ORF">HMPREF9726_00084</name>
</gene>
<organism evidence="13">
    <name type="scientific">Treponema denticola H-22</name>
    <dbReference type="NCBI Taxonomy" id="999432"/>
    <lineage>
        <taxon>Bacteria</taxon>
        <taxon>Pseudomonadati</taxon>
        <taxon>Spirochaetota</taxon>
        <taxon>Spirochaetia</taxon>
        <taxon>Spirochaetales</taxon>
        <taxon>Treponemataceae</taxon>
        <taxon>Treponema</taxon>
    </lineage>
</organism>
<dbReference type="GO" id="GO:0006935">
    <property type="term" value="P:chemotaxis"/>
    <property type="evidence" value="ECO:0007669"/>
    <property type="project" value="UniProtKB-KW"/>
</dbReference>
<dbReference type="SMART" id="SM00283">
    <property type="entry name" value="MA"/>
    <property type="match status" value="1"/>
</dbReference>
<evidence type="ECO:0008006" key="14">
    <source>
        <dbReference type="Google" id="ProtNLM"/>
    </source>
</evidence>
<dbReference type="InterPro" id="IPR003660">
    <property type="entry name" value="HAMP_dom"/>
</dbReference>
<evidence type="ECO:0000256" key="2">
    <source>
        <dbReference type="ARBA" id="ARBA00022475"/>
    </source>
</evidence>
<dbReference type="Proteomes" id="UP000011705">
    <property type="component" value="Chromosome"/>
</dbReference>
<feature type="domain" description="HAMP" evidence="12">
    <location>
        <begin position="320"/>
        <end position="374"/>
    </location>
</feature>
<dbReference type="RefSeq" id="WP_002682564.1">
    <property type="nucleotide sequence ID" value="NZ_CM001795.1"/>
</dbReference>
<name>A0A0E2E8W7_TREDN</name>
<evidence type="ECO:0000256" key="10">
    <source>
        <dbReference type="SAM" id="Phobius"/>
    </source>
</evidence>
<evidence type="ECO:0000313" key="13">
    <source>
        <dbReference type="EMBL" id="EMB35892.1"/>
    </source>
</evidence>
<dbReference type="PANTHER" id="PTHR43531:SF11">
    <property type="entry name" value="METHYL-ACCEPTING CHEMOTAXIS PROTEIN 3"/>
    <property type="match status" value="1"/>
</dbReference>
<dbReference type="GO" id="GO:0005886">
    <property type="term" value="C:plasma membrane"/>
    <property type="evidence" value="ECO:0007669"/>
    <property type="project" value="UniProtKB-SubCell"/>
</dbReference>
<evidence type="ECO:0000256" key="5">
    <source>
        <dbReference type="ARBA" id="ARBA00022989"/>
    </source>
</evidence>
<evidence type="ECO:0000256" key="8">
    <source>
        <dbReference type="PROSITE-ProRule" id="PRU00284"/>
    </source>
</evidence>
<dbReference type="SUPFAM" id="SSF58104">
    <property type="entry name" value="Methyl-accepting chemotaxis protein (MCP) signaling domain"/>
    <property type="match status" value="2"/>
</dbReference>
<dbReference type="InterPro" id="IPR051310">
    <property type="entry name" value="MCP_chemotaxis"/>
</dbReference>
<dbReference type="HOGENOM" id="CLU_000445_107_19_12"/>
<dbReference type="CDD" id="cd18773">
    <property type="entry name" value="PDC1_HK_sensor"/>
    <property type="match status" value="1"/>
</dbReference>
<comment type="subcellular location">
    <subcellularLocation>
        <location evidence="1">Cell membrane</location>
        <topology evidence="1">Multi-pass membrane protein</topology>
    </subcellularLocation>
</comment>
<dbReference type="GO" id="GO:0007165">
    <property type="term" value="P:signal transduction"/>
    <property type="evidence" value="ECO:0007669"/>
    <property type="project" value="UniProtKB-KW"/>
</dbReference>
<comment type="caution">
    <text evidence="13">The sequence shown here is derived from an EMBL/GenBank/DDBJ whole genome shotgun (WGS) entry which is preliminary data.</text>
</comment>
<dbReference type="CDD" id="cd12912">
    <property type="entry name" value="PDC2_MCP_like"/>
    <property type="match status" value="1"/>
</dbReference>
<feature type="transmembrane region" description="Helical" evidence="10">
    <location>
        <begin position="296"/>
        <end position="319"/>
    </location>
</feature>
<evidence type="ECO:0000256" key="9">
    <source>
        <dbReference type="SAM" id="Coils"/>
    </source>
</evidence>
<comment type="similarity">
    <text evidence="7">Belongs to the methyl-accepting chemotaxis (MCP) protein family.</text>
</comment>
<dbReference type="Pfam" id="PF00015">
    <property type="entry name" value="MCPsignal"/>
    <property type="match status" value="1"/>
</dbReference>
<dbReference type="EMBL" id="AGDV01000001">
    <property type="protein sequence ID" value="EMB35892.1"/>
    <property type="molecule type" value="Genomic_DNA"/>
</dbReference>
<sequence length="707" mass="77525">MKQENKNIDKQFKLFSIKNKMVSVFIFFAVSLLTVMCIISVYLASFFLMRNTEYFIKELAEGSSKVLNERADSIFKKLDTFSNMPIIQDDSVPYSEKINLFKNEIQMLKQSGWISFGISGLDGILYNTDGKTEKINNTDWFKSVIKGKYIITEPEMSLTKRKYVSILAIPLRDLQGKIVGTITASILGDSLSNLISDIIVGETGQAYLISPSGIILGSRRPEILYKNFFSEILNSDKTDFSIFLKDALESKKSAVQVSKINGVKHISALSAMRYSGWKLLITAPASEFISENVSNLLNIFIVVALCGILIAVLIGFFTANNIVKPINKVIEVLKNISQGEGDLTVRLPLIGNNEITELSEYFNRTIEKIGNSMQSVGVNSRSMAEIGSDLALNMNRTADSVHEITENINGVKQQALTQATSVTETVATIEQIIKNIKQLNASIENQAESVSRSSASIEQMTANIASITQTLEKTDELIKTLAESTEDGKEIVSKSNRVTQKIAEESGGLLEASSVIQHIASQTNLLAMNAAIEAAHAGEAGKGFAVVADEIRKLAEESSAQGKTITATLKALSGEIDSLSVSSKTAEEKFSLIFSFSEQVKSMSEFLTQSMREQENAGVEILNAIKNINSVTFEVSNGSAEMLRGGEQVAEEMTKLDGLTRKITLSMNEMACSAVQISNAMKEVNEITQKNKSSIENLAFEVNKFKV</sequence>
<dbReference type="GO" id="GO:0004888">
    <property type="term" value="F:transmembrane signaling receptor activity"/>
    <property type="evidence" value="ECO:0007669"/>
    <property type="project" value="TreeGrafter"/>
</dbReference>